<name>A0A242MBM0_CABSO</name>
<dbReference type="EMBL" id="NBTZ01000130">
    <property type="protein sequence ID" value="OTP68694.1"/>
    <property type="molecule type" value="Genomic_DNA"/>
</dbReference>
<reference evidence="1 2" key="1">
    <citation type="submission" date="2017-03" db="EMBL/GenBank/DDBJ databases">
        <title>Genome analysis of strain PAMC 26577.</title>
        <authorList>
            <person name="Oh H.-M."/>
            <person name="Yang J.-A."/>
        </authorList>
    </citation>
    <scope>NUCLEOTIDE SEQUENCE [LARGE SCALE GENOMIC DNA]</scope>
    <source>
        <strain evidence="1 2">PAMC 26577</strain>
    </source>
</reference>
<organism evidence="1 2">
    <name type="scientific">Caballeronia sordidicola</name>
    <name type="common">Burkholderia sordidicola</name>
    <dbReference type="NCBI Taxonomy" id="196367"/>
    <lineage>
        <taxon>Bacteria</taxon>
        <taxon>Pseudomonadati</taxon>
        <taxon>Pseudomonadota</taxon>
        <taxon>Betaproteobacteria</taxon>
        <taxon>Burkholderiales</taxon>
        <taxon>Burkholderiaceae</taxon>
        <taxon>Caballeronia</taxon>
    </lineage>
</organism>
<sequence length="41" mass="5038">MPLHFLFNISYLLGKVFKVFMQSFKNCDEARRQLMFSEHQR</sequence>
<dbReference type="AlphaFoldDB" id="A0A242MBM0"/>
<evidence type="ECO:0000313" key="1">
    <source>
        <dbReference type="EMBL" id="OTP68694.1"/>
    </source>
</evidence>
<gene>
    <name evidence="1" type="ORF">PAMC26577_32575</name>
</gene>
<protein>
    <submittedName>
        <fullName evidence="1">Uncharacterized protein</fullName>
    </submittedName>
</protein>
<evidence type="ECO:0000313" key="2">
    <source>
        <dbReference type="Proteomes" id="UP000195221"/>
    </source>
</evidence>
<comment type="caution">
    <text evidence="1">The sequence shown here is derived from an EMBL/GenBank/DDBJ whole genome shotgun (WGS) entry which is preliminary data.</text>
</comment>
<proteinExistence type="predicted"/>
<dbReference type="Proteomes" id="UP000195221">
    <property type="component" value="Unassembled WGS sequence"/>
</dbReference>
<accession>A0A242MBM0</accession>